<keyword evidence="3" id="KW-1185">Reference proteome</keyword>
<sequence length="86" mass="9228">MPLSDLTARLSAAILLMLYGAGISMVESSRKGHWWCDSGCSEHGWRAAKGIVGAAQGAVNTGVVTFGYQHGICTMYFRMRDGGVEM</sequence>
<protein>
    <submittedName>
        <fullName evidence="2">Uncharacterized protein</fullName>
    </submittedName>
</protein>
<evidence type="ECO:0000313" key="2">
    <source>
        <dbReference type="EMBL" id="ETI53118.1"/>
    </source>
</evidence>
<feature type="chain" id="PRO_5004775828" evidence="1">
    <location>
        <begin position="29"/>
        <end position="86"/>
    </location>
</feature>
<dbReference type="AlphaFoldDB" id="V9FQQ5"/>
<proteinExistence type="predicted"/>
<evidence type="ECO:0000256" key="1">
    <source>
        <dbReference type="SAM" id="SignalP"/>
    </source>
</evidence>
<evidence type="ECO:0000313" key="3">
    <source>
        <dbReference type="Proteomes" id="UP000018721"/>
    </source>
</evidence>
<reference evidence="2 3" key="1">
    <citation type="submission" date="2013-11" db="EMBL/GenBank/DDBJ databases">
        <title>The Genome Sequence of Phytophthora parasitica P1569.</title>
        <authorList>
            <consortium name="The Broad Institute Genomics Platform"/>
            <person name="Russ C."/>
            <person name="Tyler B."/>
            <person name="Panabieres F."/>
            <person name="Shan W."/>
            <person name="Tripathy S."/>
            <person name="Grunwald N."/>
            <person name="Machado M."/>
            <person name="Johnson C.S."/>
            <person name="Arredondo F."/>
            <person name="Hong C."/>
            <person name="Coffey M."/>
            <person name="Young S.K."/>
            <person name="Zeng Q."/>
            <person name="Gargeya S."/>
            <person name="Fitzgerald M."/>
            <person name="Abouelleil A."/>
            <person name="Alvarado L."/>
            <person name="Chapman S.B."/>
            <person name="Gainer-Dewar J."/>
            <person name="Goldberg J."/>
            <person name="Griggs A."/>
            <person name="Gujja S."/>
            <person name="Hansen M."/>
            <person name="Howarth C."/>
            <person name="Imamovic A."/>
            <person name="Ireland A."/>
            <person name="Larimer J."/>
            <person name="McCowan C."/>
            <person name="Murphy C."/>
            <person name="Pearson M."/>
            <person name="Poon T.W."/>
            <person name="Priest M."/>
            <person name="Roberts A."/>
            <person name="Saif S."/>
            <person name="Shea T."/>
            <person name="Sykes S."/>
            <person name="Wortman J."/>
            <person name="Nusbaum C."/>
            <person name="Birren B."/>
        </authorList>
    </citation>
    <scope>NUCLEOTIDE SEQUENCE [LARGE SCALE GENOMIC DNA]</scope>
    <source>
        <strain evidence="2 3">P1569</strain>
    </source>
</reference>
<comment type="caution">
    <text evidence="2">The sequence shown here is derived from an EMBL/GenBank/DDBJ whole genome shotgun (WGS) entry which is preliminary data.</text>
</comment>
<gene>
    <name evidence="2" type="ORF">F443_03890</name>
</gene>
<dbReference type="EMBL" id="ANIZ01000713">
    <property type="protein sequence ID" value="ETI53118.1"/>
    <property type="molecule type" value="Genomic_DNA"/>
</dbReference>
<name>V9FQQ5_PHYNI</name>
<dbReference type="HOGENOM" id="CLU_2502855_0_0_1"/>
<keyword evidence="1" id="KW-0732">Signal</keyword>
<organism evidence="2 3">
    <name type="scientific">Phytophthora nicotianae P1569</name>
    <dbReference type="NCBI Taxonomy" id="1317065"/>
    <lineage>
        <taxon>Eukaryota</taxon>
        <taxon>Sar</taxon>
        <taxon>Stramenopiles</taxon>
        <taxon>Oomycota</taxon>
        <taxon>Peronosporomycetes</taxon>
        <taxon>Peronosporales</taxon>
        <taxon>Peronosporaceae</taxon>
        <taxon>Phytophthora</taxon>
    </lineage>
</organism>
<feature type="signal peptide" evidence="1">
    <location>
        <begin position="1"/>
        <end position="28"/>
    </location>
</feature>
<dbReference type="Proteomes" id="UP000018721">
    <property type="component" value="Unassembled WGS sequence"/>
</dbReference>
<accession>V9FQQ5</accession>